<dbReference type="RefSeq" id="WP_128769582.1">
    <property type="nucleotide sequence ID" value="NZ_RXOC01000007.1"/>
</dbReference>
<evidence type="ECO:0000313" key="3">
    <source>
        <dbReference type="Proteomes" id="UP000290848"/>
    </source>
</evidence>
<comment type="caution">
    <text evidence="2">The sequence shown here is derived from an EMBL/GenBank/DDBJ whole genome shotgun (WGS) entry which is preliminary data.</text>
</comment>
<accession>A0A4Q0M844</accession>
<name>A0A4Q0M844_9SPHI</name>
<dbReference type="SUPFAM" id="SSF53807">
    <property type="entry name" value="Helical backbone' metal receptor"/>
    <property type="match status" value="1"/>
</dbReference>
<dbReference type="InterPro" id="IPR002491">
    <property type="entry name" value="ABC_transptr_periplasmic_BD"/>
</dbReference>
<dbReference type="PROSITE" id="PS50983">
    <property type="entry name" value="FE_B12_PBP"/>
    <property type="match status" value="1"/>
</dbReference>
<dbReference type="PANTHER" id="PTHR42860">
    <property type="entry name" value="VITAMIN B12-BINDING PROTEIN"/>
    <property type="match status" value="1"/>
</dbReference>
<evidence type="ECO:0000259" key="1">
    <source>
        <dbReference type="PROSITE" id="PS50983"/>
    </source>
</evidence>
<sequence>MSAKKIISLLPSATEIVCALGLEDQLAGRSHECDYPEFVKQLPVCSYPRFDTDLSSTDIDRTVKELTMSAISLYRIDEEQIRNIQPDVIITQDQCKVCAVNIDDVQQVLKDVTGNDTEVISLHPSSPDDILKDILHVASRLGVSARAEVLVESLNERIDIVKHKLRFVEDRPSVACIEWLSPLMISGNWMPEIIEIAGGKPVLAQKGEHSSYVGFETLKDADPDILVIAVCGFTIERTVREIGVLLEYDGWNDLSAVKNNQVYITDGNRYFNRPGPGIIDTAEMLAEIIQPKQFIFGFEGSAWVKFGI</sequence>
<dbReference type="EMBL" id="RXOC01000007">
    <property type="protein sequence ID" value="RXF69308.1"/>
    <property type="molecule type" value="Genomic_DNA"/>
</dbReference>
<organism evidence="2 3">
    <name type="scientific">Arcticibacter tournemirensis</name>
    <dbReference type="NCBI Taxonomy" id="699437"/>
    <lineage>
        <taxon>Bacteria</taxon>
        <taxon>Pseudomonadati</taxon>
        <taxon>Bacteroidota</taxon>
        <taxon>Sphingobacteriia</taxon>
        <taxon>Sphingobacteriales</taxon>
        <taxon>Sphingobacteriaceae</taxon>
        <taxon>Arcticibacter</taxon>
    </lineage>
</organism>
<dbReference type="Proteomes" id="UP000290848">
    <property type="component" value="Unassembled WGS sequence"/>
</dbReference>
<dbReference type="AlphaFoldDB" id="A0A4Q0M844"/>
<dbReference type="CDD" id="cd01144">
    <property type="entry name" value="BtuF"/>
    <property type="match status" value="1"/>
</dbReference>
<dbReference type="Gene3D" id="3.40.50.1980">
    <property type="entry name" value="Nitrogenase molybdenum iron protein domain"/>
    <property type="match status" value="2"/>
</dbReference>
<evidence type="ECO:0000313" key="2">
    <source>
        <dbReference type="EMBL" id="RXF69308.1"/>
    </source>
</evidence>
<reference evidence="2 3" key="1">
    <citation type="submission" date="2018-12" db="EMBL/GenBank/DDBJ databases">
        <title>The Draft Genome Sequence of the Soil Bacterium Pedobacter tournemirensis R1.</title>
        <authorList>
            <person name="He J."/>
        </authorList>
    </citation>
    <scope>NUCLEOTIDE SEQUENCE [LARGE SCALE GENOMIC DNA]</scope>
    <source>
        <strain evidence="2 3">R1</strain>
    </source>
</reference>
<dbReference type="Pfam" id="PF01497">
    <property type="entry name" value="Peripla_BP_2"/>
    <property type="match status" value="1"/>
</dbReference>
<dbReference type="InterPro" id="IPR051030">
    <property type="entry name" value="Vitamin_B12-ABC_binding"/>
</dbReference>
<protein>
    <submittedName>
        <fullName evidence="2">Cobalamin-binding protein</fullName>
    </submittedName>
</protein>
<gene>
    <name evidence="2" type="ORF">EKH83_11505</name>
</gene>
<proteinExistence type="predicted"/>
<dbReference type="PANTHER" id="PTHR42860:SF1">
    <property type="entry name" value="VITAMIN B12-BINDING PROTEIN"/>
    <property type="match status" value="1"/>
</dbReference>
<feature type="domain" description="Fe/B12 periplasmic-binding" evidence="1">
    <location>
        <begin position="5"/>
        <end position="293"/>
    </location>
</feature>